<dbReference type="EMBL" id="KB446537">
    <property type="protein sequence ID" value="EME46415.1"/>
    <property type="molecule type" value="Genomic_DNA"/>
</dbReference>
<dbReference type="AlphaFoldDB" id="N1PVN2"/>
<dbReference type="OrthoDB" id="8059989at2759"/>
<keyword evidence="4" id="KW-1185">Reference proteome</keyword>
<dbReference type="Gene3D" id="1.20.900.10">
    <property type="entry name" value="Dbl homology (DH) domain"/>
    <property type="match status" value="1"/>
</dbReference>
<dbReference type="OMA" id="WTHIQDD"/>
<reference evidence="3 4" key="2">
    <citation type="journal article" date="2012" name="PLoS Pathog.">
        <title>Diverse lifestyles and strategies of plant pathogenesis encoded in the genomes of eighteen Dothideomycetes fungi.</title>
        <authorList>
            <person name="Ohm R.A."/>
            <person name="Feau N."/>
            <person name="Henrissat B."/>
            <person name="Schoch C.L."/>
            <person name="Horwitz B.A."/>
            <person name="Barry K.W."/>
            <person name="Condon B.J."/>
            <person name="Copeland A.C."/>
            <person name="Dhillon B."/>
            <person name="Glaser F."/>
            <person name="Hesse C.N."/>
            <person name="Kosti I."/>
            <person name="LaButti K."/>
            <person name="Lindquist E.A."/>
            <person name="Lucas S."/>
            <person name="Salamov A.A."/>
            <person name="Bradshaw R.E."/>
            <person name="Ciuffetti L."/>
            <person name="Hamelin R.C."/>
            <person name="Kema G.H.J."/>
            <person name="Lawrence C."/>
            <person name="Scott J.A."/>
            <person name="Spatafora J.W."/>
            <person name="Turgeon B.G."/>
            <person name="de Wit P.J.G.M."/>
            <person name="Zhong S."/>
            <person name="Goodwin S.B."/>
            <person name="Grigoriev I.V."/>
        </authorList>
    </citation>
    <scope>NUCLEOTIDE SEQUENCE [LARGE SCALE GENOMIC DNA]</scope>
    <source>
        <strain evidence="4">NZE10 / CBS 128990</strain>
    </source>
</reference>
<dbReference type="InterPro" id="IPR000219">
    <property type="entry name" value="DH_dom"/>
</dbReference>
<dbReference type="PANTHER" id="PTHR12673:SF159">
    <property type="entry name" value="LD03170P"/>
    <property type="match status" value="1"/>
</dbReference>
<dbReference type="HOGENOM" id="CLU_010210_2_0_1"/>
<dbReference type="GO" id="GO:0005085">
    <property type="term" value="F:guanyl-nucleotide exchange factor activity"/>
    <property type="evidence" value="ECO:0007669"/>
    <property type="project" value="InterPro"/>
</dbReference>
<dbReference type="Pfam" id="PF00621">
    <property type="entry name" value="RhoGEF"/>
    <property type="match status" value="1"/>
</dbReference>
<dbReference type="SMART" id="SM00325">
    <property type="entry name" value="RhoGEF"/>
    <property type="match status" value="1"/>
</dbReference>
<reference evidence="4" key="1">
    <citation type="journal article" date="2012" name="PLoS Genet.">
        <title>The genomes of the fungal plant pathogens Cladosporium fulvum and Dothistroma septosporum reveal adaptation to different hosts and lifestyles but also signatures of common ancestry.</title>
        <authorList>
            <person name="de Wit P.J.G.M."/>
            <person name="van der Burgt A."/>
            <person name="Oekmen B."/>
            <person name="Stergiopoulos I."/>
            <person name="Abd-Elsalam K.A."/>
            <person name="Aerts A.L."/>
            <person name="Bahkali A.H."/>
            <person name="Beenen H.G."/>
            <person name="Chettri P."/>
            <person name="Cox M.P."/>
            <person name="Datema E."/>
            <person name="de Vries R.P."/>
            <person name="Dhillon B."/>
            <person name="Ganley A.R."/>
            <person name="Griffiths S.A."/>
            <person name="Guo Y."/>
            <person name="Hamelin R.C."/>
            <person name="Henrissat B."/>
            <person name="Kabir M.S."/>
            <person name="Jashni M.K."/>
            <person name="Kema G."/>
            <person name="Klaubauf S."/>
            <person name="Lapidus A."/>
            <person name="Levasseur A."/>
            <person name="Lindquist E."/>
            <person name="Mehrabi R."/>
            <person name="Ohm R.A."/>
            <person name="Owen T.J."/>
            <person name="Salamov A."/>
            <person name="Schwelm A."/>
            <person name="Schijlen E."/>
            <person name="Sun H."/>
            <person name="van den Burg H.A."/>
            <person name="van Ham R.C.H.J."/>
            <person name="Zhang S."/>
            <person name="Goodwin S.B."/>
            <person name="Grigoriev I.V."/>
            <person name="Collemare J."/>
            <person name="Bradshaw R.E."/>
        </authorList>
    </citation>
    <scope>NUCLEOTIDE SEQUENCE [LARGE SCALE GENOMIC DNA]</scope>
    <source>
        <strain evidence="4">NZE10 / CBS 128990</strain>
    </source>
</reference>
<dbReference type="eggNOG" id="ENOG502S5Z0">
    <property type="taxonomic scope" value="Eukaryota"/>
</dbReference>
<evidence type="ECO:0000313" key="4">
    <source>
        <dbReference type="Proteomes" id="UP000016933"/>
    </source>
</evidence>
<evidence type="ECO:0000259" key="2">
    <source>
        <dbReference type="PROSITE" id="PS50010"/>
    </source>
</evidence>
<dbReference type="STRING" id="675120.N1PVN2"/>
<protein>
    <recommendedName>
        <fullName evidence="2">DH domain-containing protein</fullName>
    </recommendedName>
</protein>
<gene>
    <name evidence="3" type="ORF">DOTSEDRAFT_148617</name>
</gene>
<evidence type="ECO:0000256" key="1">
    <source>
        <dbReference type="SAM" id="MobiDB-lite"/>
    </source>
</evidence>
<dbReference type="InterPro" id="IPR035899">
    <property type="entry name" value="DBL_dom_sf"/>
</dbReference>
<dbReference type="Proteomes" id="UP000016933">
    <property type="component" value="Unassembled WGS sequence"/>
</dbReference>
<feature type="compositionally biased region" description="Polar residues" evidence="1">
    <location>
        <begin position="555"/>
        <end position="574"/>
    </location>
</feature>
<dbReference type="GO" id="GO:0005737">
    <property type="term" value="C:cytoplasm"/>
    <property type="evidence" value="ECO:0007669"/>
    <property type="project" value="TreeGrafter"/>
</dbReference>
<feature type="domain" description="DH" evidence="2">
    <location>
        <begin position="75"/>
        <end position="335"/>
    </location>
</feature>
<accession>N1PVN2</accession>
<dbReference type="InterPro" id="IPR051092">
    <property type="entry name" value="FYVE_RhoGEF_PH"/>
</dbReference>
<dbReference type="PANTHER" id="PTHR12673">
    <property type="entry name" value="FACIOGENITAL DYSPLASIA PROTEIN"/>
    <property type="match status" value="1"/>
</dbReference>
<name>N1PVN2_DOTSN</name>
<dbReference type="PROSITE" id="PS50010">
    <property type="entry name" value="DH_2"/>
    <property type="match status" value="1"/>
</dbReference>
<dbReference type="SUPFAM" id="SSF48065">
    <property type="entry name" value="DBL homology domain (DH-domain)"/>
    <property type="match status" value="1"/>
</dbReference>
<feature type="region of interest" description="Disordered" evidence="1">
    <location>
        <begin position="636"/>
        <end position="670"/>
    </location>
</feature>
<feature type="region of interest" description="Disordered" evidence="1">
    <location>
        <begin position="773"/>
        <end position="814"/>
    </location>
</feature>
<feature type="region of interest" description="Disordered" evidence="1">
    <location>
        <begin position="44"/>
        <end position="72"/>
    </location>
</feature>
<feature type="compositionally biased region" description="Polar residues" evidence="1">
    <location>
        <begin position="636"/>
        <end position="645"/>
    </location>
</feature>
<organism evidence="3 4">
    <name type="scientific">Dothistroma septosporum (strain NZE10 / CBS 128990)</name>
    <name type="common">Red band needle blight fungus</name>
    <name type="synonym">Mycosphaerella pini</name>
    <dbReference type="NCBI Taxonomy" id="675120"/>
    <lineage>
        <taxon>Eukaryota</taxon>
        <taxon>Fungi</taxon>
        <taxon>Dikarya</taxon>
        <taxon>Ascomycota</taxon>
        <taxon>Pezizomycotina</taxon>
        <taxon>Dothideomycetes</taxon>
        <taxon>Dothideomycetidae</taxon>
        <taxon>Mycosphaerellales</taxon>
        <taxon>Mycosphaerellaceae</taxon>
        <taxon>Dothistroma</taxon>
    </lineage>
</organism>
<feature type="region of interest" description="Disordered" evidence="1">
    <location>
        <begin position="552"/>
        <end position="579"/>
    </location>
</feature>
<sequence length="814" mass="91345">MHVKSDSQGSSIGFVTAVRSGTATLTSTSIATISRRATVWRRGQRSSVLSEHGQRQSVDSARSSVDEAARKRSMKRRQTIEELIRTEEEYYADIKALSNAYFIFLGDQHASGSYARRSVQTTISDMLKLHDDILGQLHRVVPFSEYDQATAKIPTMPRIHARWHSVDIVPTRTTPSRAILSTLRQGRRSLNISRSSDEDQAMLQCTPKTVAAVTEVFAAYVDRFATYEQYQSNYGLVQSDIDETQRNIPSWAEYDKGIENLTTHINPVQRREANRKKALTMKDLLIKPVQRLPRYALLFEQLANYTPVCDDPDAHAALGKYISQLNGVCHRMNEAKRNPAQVRSFEATWLIGDRLAFSSQISKSAFLQMLGHVTLCGCLHVAYRGKDRIKGCYVISILFASTLLLATADDDRPNYDILLGITLANATIEETDNQKGLQCHTAPHSWKLVFEHNDRMYETILTACTSQEAEAWRSNIANSIELHTRAVAQRQVNVFALQSPMASDMRSIGKAFGKPGSFVRRMSVHRTATVGPLTDLNQVIIKHTQSAKEFHENDSQTSMHIPRSQSVQTPSHVQTLAPRRADRQRLETILADVWTKDVLPWPGMARRSDPIRAGANHVIRKFSMASITSNFSSSKRTASYTSIASSRKEDVAPGQSRSMRRDSRSRYTAKQPVVNFHNAPDAFLPADFEIQDPKRKKNAFRTFTMTMERPFSPLMGNENGPSTFRRAHSVREGTEDVVPACEPANSAPDQEDSVQTMGNKIQDSVHCTYSVAQERSHTPASLKMRPNSAAKDSAPAQTPRMSKSRKLLRLFGEK</sequence>
<proteinExistence type="predicted"/>
<feature type="compositionally biased region" description="Polar residues" evidence="1">
    <location>
        <begin position="45"/>
        <end position="63"/>
    </location>
</feature>
<evidence type="ECO:0000313" key="3">
    <source>
        <dbReference type="EMBL" id="EME46415.1"/>
    </source>
</evidence>